<accession>W8ZAQ4</accession>
<dbReference type="EMBL" id="HG810024">
    <property type="protein sequence ID" value="CDN39530.1"/>
    <property type="molecule type" value="Genomic_DNA"/>
</dbReference>
<name>W8ZAQ4_BACTU</name>
<reference evidence="1" key="2">
    <citation type="submission" date="2014-01" db="EMBL/GenBank/DDBJ databases">
        <authorList>
            <person name="Aslett M."/>
        </authorList>
    </citation>
    <scope>NUCLEOTIDE SEQUENCE [LARGE SCALE GENOMIC DNA]</scope>
    <source>
        <strain evidence="1">DB27</strain>
    </source>
</reference>
<evidence type="ECO:0000313" key="1">
    <source>
        <dbReference type="EMBL" id="CDN39530.1"/>
    </source>
</evidence>
<dbReference type="HOGENOM" id="CLU_2731762_0_0_9"/>
<dbReference type="AlphaFoldDB" id="W8ZAQ4"/>
<gene>
    <name evidence="1" type="ORF">BTDB27_p000193</name>
</gene>
<sequence>MKAILKLIFAGSLFCLLCGCVERREIEELGFVVGGAYDQAPHSTIKGTYQILLSNTFSSSERGKATQKKLY</sequence>
<protein>
    <submittedName>
        <fullName evidence="1">Uncharacterized protein</fullName>
    </submittedName>
</protein>
<dbReference type="RefSeq" id="WP_030030144.1">
    <property type="nucleotide sequence ID" value="NZ_HG810024.1"/>
</dbReference>
<proteinExistence type="predicted"/>
<reference evidence="1" key="1">
    <citation type="submission" date="2014-01" db="EMBL/GenBank/DDBJ databases">
        <title>Draft genome sequence of highly nematicidal Bacillus thuringiensis DB27.</title>
        <authorList>
            <person name="Iatsenko I."/>
            <person name="Pickard D."/>
            <person name="Corton C."/>
            <person name="Dougan G."/>
            <person name="Sommer R.J."/>
        </authorList>
    </citation>
    <scope>NUCLEOTIDE SEQUENCE [LARGE SCALE GENOMIC DNA]</scope>
    <source>
        <strain evidence="1">DB27</strain>
    </source>
</reference>
<organism evidence="1">
    <name type="scientific">Bacillus thuringiensis DB27</name>
    <dbReference type="NCBI Taxonomy" id="1431339"/>
    <lineage>
        <taxon>Bacteria</taxon>
        <taxon>Bacillati</taxon>
        <taxon>Bacillota</taxon>
        <taxon>Bacilli</taxon>
        <taxon>Bacillales</taxon>
        <taxon>Bacillaceae</taxon>
        <taxon>Bacillus</taxon>
        <taxon>Bacillus cereus group</taxon>
    </lineage>
</organism>
<dbReference type="PROSITE" id="PS51257">
    <property type="entry name" value="PROKAR_LIPOPROTEIN"/>
    <property type="match status" value="1"/>
</dbReference>
<dbReference type="Proteomes" id="UP000030682">
    <property type="component" value="Unassembled WGS sequence"/>
</dbReference>